<keyword evidence="1" id="KW-0812">Transmembrane</keyword>
<dbReference type="EMBL" id="AK342391">
    <property type="protein sequence ID" value="BAH72434.1"/>
    <property type="molecule type" value="mRNA"/>
</dbReference>
<keyword evidence="4" id="KW-1185">Reference proteome</keyword>
<dbReference type="AlphaFoldDB" id="C4WX14"/>
<dbReference type="HOGENOM" id="CLU_2308312_0_0_1"/>
<evidence type="ECO:0000256" key="1">
    <source>
        <dbReference type="SAM" id="Phobius"/>
    </source>
</evidence>
<dbReference type="CTD" id="100573855"/>
<reference evidence="4" key="2">
    <citation type="submission" date="2010-06" db="EMBL/GenBank/DDBJ databases">
        <authorList>
            <person name="Jiang H."/>
            <person name="Abraham K."/>
            <person name="Ali S."/>
            <person name="Alsbrooks S.L."/>
            <person name="Anim B.N."/>
            <person name="Anosike U.S."/>
            <person name="Attaway T."/>
            <person name="Bandaranaike D.P."/>
            <person name="Battles P.K."/>
            <person name="Bell S.N."/>
            <person name="Bell A.V."/>
            <person name="Beltran B."/>
            <person name="Bickham C."/>
            <person name="Bustamante Y."/>
            <person name="Caleb T."/>
            <person name="Canada A."/>
            <person name="Cardenas V."/>
            <person name="Carter K."/>
            <person name="Chacko J."/>
            <person name="Chandrabose M.N."/>
            <person name="Chavez D."/>
            <person name="Chavez A."/>
            <person name="Chen L."/>
            <person name="Chu H.-S."/>
            <person name="Claassen K.J."/>
            <person name="Cockrell R."/>
            <person name="Collins M."/>
            <person name="Cooper J.A."/>
            <person name="Cree A."/>
            <person name="Curry S.M."/>
            <person name="Da Y."/>
            <person name="Dao M.D."/>
            <person name="Das B."/>
            <person name="Davila M.-L."/>
            <person name="Davy-Carroll L."/>
            <person name="Denson S."/>
            <person name="Dinh H."/>
            <person name="Ebong V.E."/>
            <person name="Edwards J.R."/>
            <person name="Egan A."/>
            <person name="El-Daye J."/>
            <person name="Escobedo L."/>
            <person name="Fernandez S."/>
            <person name="Fernando P.R."/>
            <person name="Flagg N."/>
            <person name="Forbes L.D."/>
            <person name="Fowler R.G."/>
            <person name="Fu Q."/>
            <person name="Gabisi R.A."/>
            <person name="Ganer J."/>
            <person name="Garbino Pronczuk A."/>
            <person name="Garcia R.M."/>
            <person name="Garner T."/>
            <person name="Garrett T.E."/>
            <person name="Gonzalez D.A."/>
            <person name="Hamid H."/>
            <person name="Hawkins E.S."/>
            <person name="Hirani K."/>
            <person name="Hogues M.E."/>
            <person name="Hollins B."/>
            <person name="Hsiao C.-H."/>
            <person name="Jabil R."/>
            <person name="James M.L."/>
            <person name="Jhangiani S.N."/>
            <person name="Johnson B."/>
            <person name="Johnson Q."/>
            <person name="Joshi V."/>
            <person name="Kalu J.B."/>
            <person name="Kam C."/>
            <person name="Kashfia A."/>
            <person name="Keebler J."/>
            <person name="Kisamo H."/>
            <person name="Kovar C.L."/>
            <person name="Lago L.A."/>
            <person name="Lai C.-Y."/>
            <person name="Laidlaw J."/>
            <person name="Lara F."/>
            <person name="Le T.-K."/>
            <person name="Lee S.L."/>
            <person name="Legall F.H."/>
            <person name="Lemon S.J."/>
            <person name="Lewis L.R."/>
            <person name="Li B."/>
            <person name="Liu Y."/>
            <person name="Liu Y.-S."/>
            <person name="Lopez J."/>
            <person name="Lozado R.J."/>
            <person name="Lu J."/>
            <person name="Madu R.C."/>
            <person name="Maheshwari M."/>
            <person name="Maheshwari R."/>
            <person name="Malloy K."/>
            <person name="Martinez E."/>
            <person name="Mathew T."/>
            <person name="Mercado I.C."/>
            <person name="Mercado C."/>
            <person name="Meyer B."/>
            <person name="Montgomery K."/>
            <person name="Morgan M.B."/>
            <person name="Munidasa M."/>
            <person name="Nazareth L.V."/>
            <person name="Nelson J."/>
            <person name="Ng B.M."/>
            <person name="Nguyen N.B."/>
            <person name="Nguyen P.Q."/>
            <person name="Nguyen T."/>
            <person name="Obregon M."/>
            <person name="Okwuonu G.O."/>
            <person name="Onwere C.G."/>
            <person name="Orozco G."/>
            <person name="Parra A."/>
            <person name="Patel S."/>
            <person name="Patil S."/>
            <person name="Perez A."/>
            <person name="Perez Y."/>
            <person name="Pham C."/>
            <person name="Primus E.L."/>
            <person name="Pu L.-L."/>
            <person name="Puazo M."/>
            <person name="Qin X."/>
            <person name="Quiroz J.B."/>
            <person name="Reese J."/>
            <person name="Richards S."/>
            <person name="Rives C.M."/>
            <person name="Robberts R."/>
            <person name="Ruiz S.J."/>
            <person name="Ruiz M.J."/>
            <person name="Santibanez J."/>
            <person name="Schneider B.W."/>
            <person name="Sisson I."/>
            <person name="Smith M."/>
            <person name="Sodergren E."/>
            <person name="Song X.-Z."/>
            <person name="Song B.B."/>
            <person name="Summersgill H."/>
            <person name="Thelus R."/>
            <person name="Thornton R.D."/>
            <person name="Trejos Z.Y."/>
            <person name="Usmani K."/>
            <person name="Vattathil S."/>
            <person name="Villasana D."/>
            <person name="Walker D.L."/>
            <person name="Wang S."/>
            <person name="Wang K."/>
            <person name="White C.S."/>
            <person name="Williams A.C."/>
            <person name="Williamson J."/>
            <person name="Wilson K."/>
            <person name="Woghiren I.O."/>
            <person name="Woodworth J.R."/>
            <person name="Worley K.C."/>
            <person name="Wright R.A."/>
            <person name="Wu W."/>
            <person name="Young L."/>
            <person name="Zhang L."/>
            <person name="Zhang J."/>
            <person name="Zhu Y."/>
            <person name="Muzny D.M."/>
            <person name="Weinstock G."/>
            <person name="Gibbs R.A."/>
        </authorList>
    </citation>
    <scope>NUCLEOTIDE SEQUENCE [LARGE SCALE GENOMIC DNA]</scope>
    <source>
        <strain evidence="4">LSR1</strain>
    </source>
</reference>
<sequence>METPESLTTCNETNVEKKVEEEKVTQDELNIKKEHKDALNCTGFEKDEWYKYYYIVKVVVFTLLISSFLLIVGMTVHVARILYLSLQKKIFISKILNKEL</sequence>
<dbReference type="InParanoid" id="C4WX14"/>
<gene>
    <name evidence="2" type="primary">ACYPI26172</name>
    <name evidence="3" type="synonym">100573855</name>
</gene>
<evidence type="ECO:0000313" key="3">
    <source>
        <dbReference type="EnsemblMetazoa" id="NP_001233044.1"/>
    </source>
</evidence>
<dbReference type="RefSeq" id="NP_001233044.1">
    <property type="nucleotide sequence ID" value="NM_001246115.1"/>
</dbReference>
<feature type="transmembrane region" description="Helical" evidence="1">
    <location>
        <begin position="52"/>
        <end position="79"/>
    </location>
</feature>
<dbReference type="GeneID" id="100573855"/>
<reference evidence="3" key="3">
    <citation type="submission" date="2022-06" db="UniProtKB">
        <authorList>
            <consortium name="EnsemblMetazoa"/>
        </authorList>
    </citation>
    <scope>IDENTIFICATION</scope>
</reference>
<keyword evidence="1" id="KW-0472">Membrane</keyword>
<dbReference type="KEGG" id="api:100573855"/>
<protein>
    <submittedName>
        <fullName evidence="2">ACYPI26172 protein</fullName>
    </submittedName>
</protein>
<accession>C4WX14</accession>
<keyword evidence="1" id="KW-1133">Transmembrane helix</keyword>
<proteinExistence type="evidence at transcript level"/>
<organism evidence="2">
    <name type="scientific">Acyrthosiphon pisum</name>
    <name type="common">Pea aphid</name>
    <dbReference type="NCBI Taxonomy" id="7029"/>
    <lineage>
        <taxon>Eukaryota</taxon>
        <taxon>Metazoa</taxon>
        <taxon>Ecdysozoa</taxon>
        <taxon>Arthropoda</taxon>
        <taxon>Hexapoda</taxon>
        <taxon>Insecta</taxon>
        <taxon>Pterygota</taxon>
        <taxon>Neoptera</taxon>
        <taxon>Paraneoptera</taxon>
        <taxon>Hemiptera</taxon>
        <taxon>Sternorrhyncha</taxon>
        <taxon>Aphidomorpha</taxon>
        <taxon>Aphidoidea</taxon>
        <taxon>Aphididae</taxon>
        <taxon>Macrosiphini</taxon>
        <taxon>Acyrthosiphon</taxon>
    </lineage>
</organism>
<accession>J9KN47</accession>
<dbReference type="EnsemblMetazoa" id="NM_001246115.1">
    <property type="protein sequence ID" value="NP_001233044.1"/>
    <property type="gene ID" value="GeneID_100573855"/>
</dbReference>
<dbReference type="Proteomes" id="UP000007819">
    <property type="component" value="Chromosome X"/>
</dbReference>
<evidence type="ECO:0000313" key="2">
    <source>
        <dbReference type="EMBL" id="BAH72434.1"/>
    </source>
</evidence>
<evidence type="ECO:0000313" key="4">
    <source>
        <dbReference type="Proteomes" id="UP000007819"/>
    </source>
</evidence>
<reference evidence="2" key="1">
    <citation type="submission" date="2009-06" db="EMBL/GenBank/DDBJ databases">
        <title>A full-length cDNA resource of the pea aphid, Acyrthosiphon pisum.</title>
        <authorList>
            <person name="Shigenobu S."/>
            <person name="Nakabachi A."/>
            <person name="Richards S."/>
        </authorList>
    </citation>
    <scope>NUCLEOTIDE SEQUENCE</scope>
    <source>
        <strain evidence="2">LSR1</strain>
        <tissue evidence="2">Whole body</tissue>
    </source>
</reference>
<name>C4WX14_ACYPI</name>